<dbReference type="CDD" id="cd03351">
    <property type="entry name" value="LbH_UDP-GlcNAc_AT"/>
    <property type="match status" value="1"/>
</dbReference>
<dbReference type="Pfam" id="PF00132">
    <property type="entry name" value="Hexapep"/>
    <property type="match status" value="2"/>
</dbReference>
<dbReference type="GO" id="GO:0009245">
    <property type="term" value="P:lipid A biosynthetic process"/>
    <property type="evidence" value="ECO:0007669"/>
    <property type="project" value="UniProtKB-KW"/>
</dbReference>
<keyword evidence="4" id="KW-0443">Lipid metabolism</keyword>
<sequence>MISKLAYVHPDAKIGNNVTVEPFACIAGDVVIGDDCWVGPGAVIHDGARIGKGCKIHTAASVSCLPQDLKFAGEVTTAEIGDYNDIREYVTISRGTASTGTTRIGNRNLLMAYVHVGHDCVVGDNCVIANRVSLAGEVHVGNWVVIGGHAAVHQWTHIGDHVMIQGGALLGQDVPPFIIVRNDTMRFAGINKIGLSRRGFTPERIAKIHDACRILFQSGLNYMSGCEEVEKQIPQSAERDELVKFIRESKRGIIKPYESKAKEE</sequence>
<dbReference type="NCBIfam" id="TIGR01852">
    <property type="entry name" value="lipid_A_lpxA"/>
    <property type="match status" value="1"/>
</dbReference>
<evidence type="ECO:0000256" key="1">
    <source>
        <dbReference type="ARBA" id="ARBA00022516"/>
    </source>
</evidence>
<dbReference type="InterPro" id="IPR029098">
    <property type="entry name" value="Acetyltransf_C"/>
</dbReference>
<dbReference type="EMBL" id="BQOL01000001">
    <property type="protein sequence ID" value="GKI18870.1"/>
    <property type="molecule type" value="Genomic_DNA"/>
</dbReference>
<evidence type="ECO:0000256" key="2">
    <source>
        <dbReference type="ARBA" id="ARBA00022556"/>
    </source>
</evidence>
<name>A0AA37KMV8_9BACT</name>
<keyword evidence="2" id="KW-0441">Lipid A biosynthesis</keyword>
<dbReference type="PANTHER" id="PTHR43480:SF1">
    <property type="entry name" value="ACYL-[ACYL-CARRIER-PROTEIN]--UDP-N-ACETYLGLUCOSAMINE O-ACYLTRANSFERASE, MITOCHONDRIAL-RELATED"/>
    <property type="match status" value="1"/>
</dbReference>
<reference evidence="7" key="1">
    <citation type="submission" date="2022-01" db="EMBL/GenBank/DDBJ databases">
        <title>Novel bile acid biosynthetic pathways are enriched in the microbiome of centenarians.</title>
        <authorList>
            <person name="Sato Y."/>
            <person name="Atarashi K."/>
            <person name="Plichta R.D."/>
            <person name="Arai Y."/>
            <person name="Sasajima S."/>
            <person name="Kearney M.S."/>
            <person name="Suda W."/>
            <person name="Takeshita K."/>
            <person name="Sasaki T."/>
            <person name="Okamoto S."/>
            <person name="Skelly N.A."/>
            <person name="Okamura Y."/>
            <person name="Vlamakis H."/>
            <person name="Li Y."/>
            <person name="Tanoue T."/>
            <person name="Takei H."/>
            <person name="Nittono H."/>
            <person name="Narushima S."/>
            <person name="Irie J."/>
            <person name="Itoh H."/>
            <person name="Moriya K."/>
            <person name="Sugiura Y."/>
            <person name="Suematsu M."/>
            <person name="Moritoki N."/>
            <person name="Shibata S."/>
            <person name="Littman R.D."/>
            <person name="Fischbach A.M."/>
            <person name="Uwamino Y."/>
            <person name="Inoue T."/>
            <person name="Honda A."/>
            <person name="Hattori M."/>
            <person name="Murai T."/>
            <person name="Xavier J.R."/>
            <person name="Hirose N."/>
            <person name="Honda K."/>
        </authorList>
    </citation>
    <scope>NUCLEOTIDE SEQUENCE</scope>
    <source>
        <strain evidence="7">CE91-St16</strain>
    </source>
</reference>
<dbReference type="InterPro" id="IPR037157">
    <property type="entry name" value="Acetyltransf_C_sf"/>
</dbReference>
<dbReference type="Gene3D" id="1.20.1180.10">
    <property type="entry name" value="Udp N-acetylglucosamine O-acyltransferase, C-terminal domain"/>
    <property type="match status" value="1"/>
</dbReference>
<evidence type="ECO:0000259" key="6">
    <source>
        <dbReference type="Pfam" id="PF13720"/>
    </source>
</evidence>
<comment type="caution">
    <text evidence="7">The sequence shown here is derived from an EMBL/GenBank/DDBJ whole genome shotgun (WGS) entry which is preliminary data.</text>
</comment>
<dbReference type="InterPro" id="IPR001451">
    <property type="entry name" value="Hexapep"/>
</dbReference>
<dbReference type="SUPFAM" id="SSF51161">
    <property type="entry name" value="Trimeric LpxA-like enzymes"/>
    <property type="match status" value="1"/>
</dbReference>
<dbReference type="GO" id="GO:0008780">
    <property type="term" value="F:acyl-[acyl-carrier-protein]-UDP-N-acetylglucosamine O-acyltransferase activity"/>
    <property type="evidence" value="ECO:0007669"/>
    <property type="project" value="InterPro"/>
</dbReference>
<feature type="domain" description="UDP N-acetylglucosamine O-acyltransferase C-terminal" evidence="6">
    <location>
        <begin position="173"/>
        <end position="254"/>
    </location>
</feature>
<keyword evidence="5" id="KW-0012">Acyltransferase</keyword>
<dbReference type="PIRSF" id="PIRSF000456">
    <property type="entry name" value="UDP-GlcNAc_acltr"/>
    <property type="match status" value="1"/>
</dbReference>
<dbReference type="RefSeq" id="WP_244076467.1">
    <property type="nucleotide sequence ID" value="NZ_AP025581.1"/>
</dbReference>
<dbReference type="AlphaFoldDB" id="A0AA37KMV8"/>
<dbReference type="InterPro" id="IPR011004">
    <property type="entry name" value="Trimer_LpxA-like_sf"/>
</dbReference>
<evidence type="ECO:0000256" key="4">
    <source>
        <dbReference type="ARBA" id="ARBA00023098"/>
    </source>
</evidence>
<dbReference type="NCBIfam" id="NF003657">
    <property type="entry name" value="PRK05289.1"/>
    <property type="match status" value="1"/>
</dbReference>
<evidence type="ECO:0000313" key="7">
    <source>
        <dbReference type="EMBL" id="GKI18870.1"/>
    </source>
</evidence>
<dbReference type="Gene3D" id="2.160.10.10">
    <property type="entry name" value="Hexapeptide repeat proteins"/>
    <property type="match status" value="1"/>
</dbReference>
<evidence type="ECO:0000313" key="8">
    <source>
        <dbReference type="Proteomes" id="UP001055105"/>
    </source>
</evidence>
<keyword evidence="3" id="KW-0808">Transferase</keyword>
<dbReference type="InterPro" id="IPR010137">
    <property type="entry name" value="Lipid_A_LpxA"/>
</dbReference>
<gene>
    <name evidence="7" type="primary">lpxA</name>
    <name evidence="7" type="ORF">CE91St16_17780</name>
</gene>
<protein>
    <submittedName>
        <fullName evidence="7">Acyl-[acyl-carrier-protein]--UDP-N-acetylglucosamine O-acyltransferase</fullName>
    </submittedName>
</protein>
<proteinExistence type="predicted"/>
<evidence type="ECO:0000256" key="5">
    <source>
        <dbReference type="ARBA" id="ARBA00023315"/>
    </source>
</evidence>
<dbReference type="Pfam" id="PF13720">
    <property type="entry name" value="Acetyltransf_11"/>
    <property type="match status" value="1"/>
</dbReference>
<dbReference type="GO" id="GO:0016020">
    <property type="term" value="C:membrane"/>
    <property type="evidence" value="ECO:0007669"/>
    <property type="project" value="GOC"/>
</dbReference>
<organism evidence="7 8">
    <name type="scientific">Alistipes finegoldii</name>
    <dbReference type="NCBI Taxonomy" id="214856"/>
    <lineage>
        <taxon>Bacteria</taxon>
        <taxon>Pseudomonadati</taxon>
        <taxon>Bacteroidota</taxon>
        <taxon>Bacteroidia</taxon>
        <taxon>Bacteroidales</taxon>
        <taxon>Rikenellaceae</taxon>
        <taxon>Alistipes</taxon>
    </lineage>
</organism>
<dbReference type="PANTHER" id="PTHR43480">
    <property type="entry name" value="ACYL-[ACYL-CARRIER-PROTEIN]--UDP-N-ACETYLGLUCOSAMINE O-ACYLTRANSFERASE"/>
    <property type="match status" value="1"/>
</dbReference>
<accession>A0AA37KMV8</accession>
<evidence type="ECO:0000256" key="3">
    <source>
        <dbReference type="ARBA" id="ARBA00022679"/>
    </source>
</evidence>
<dbReference type="Proteomes" id="UP001055105">
    <property type="component" value="Unassembled WGS sequence"/>
</dbReference>
<keyword evidence="1" id="KW-0444">Lipid biosynthesis</keyword>